<protein>
    <recommendedName>
        <fullName evidence="2">Pyridoxamine 5'-phosphate oxidase N-terminal domain-containing protein</fullName>
    </recommendedName>
</protein>
<gene>
    <name evidence="3" type="ORF">METZ01_LOCUS181533</name>
</gene>
<keyword evidence="1" id="KW-0560">Oxidoreductase</keyword>
<dbReference type="PANTHER" id="PTHR35176:SF6">
    <property type="entry name" value="HEME OXYGENASE HI_0854-RELATED"/>
    <property type="match status" value="1"/>
</dbReference>
<evidence type="ECO:0000313" key="3">
    <source>
        <dbReference type="EMBL" id="SVB28679.1"/>
    </source>
</evidence>
<dbReference type="Pfam" id="PF01243">
    <property type="entry name" value="PNPOx_N"/>
    <property type="match status" value="1"/>
</dbReference>
<name>A0A382CS13_9ZZZZ</name>
<dbReference type="InterPro" id="IPR012349">
    <property type="entry name" value="Split_barrel_FMN-bd"/>
</dbReference>
<reference evidence="3" key="1">
    <citation type="submission" date="2018-05" db="EMBL/GenBank/DDBJ databases">
        <authorList>
            <person name="Lanie J.A."/>
            <person name="Ng W.-L."/>
            <person name="Kazmierczak K.M."/>
            <person name="Andrzejewski T.M."/>
            <person name="Davidsen T.M."/>
            <person name="Wayne K.J."/>
            <person name="Tettelin H."/>
            <person name="Glass J.I."/>
            <person name="Rusch D."/>
            <person name="Podicherti R."/>
            <person name="Tsui H.-C.T."/>
            <person name="Winkler M.E."/>
        </authorList>
    </citation>
    <scope>NUCLEOTIDE SEQUENCE</scope>
</reference>
<accession>A0A382CS13</accession>
<organism evidence="3">
    <name type="scientific">marine metagenome</name>
    <dbReference type="NCBI Taxonomy" id="408172"/>
    <lineage>
        <taxon>unclassified sequences</taxon>
        <taxon>metagenomes</taxon>
        <taxon>ecological metagenomes</taxon>
    </lineage>
</organism>
<dbReference type="SUPFAM" id="SSF50475">
    <property type="entry name" value="FMN-binding split barrel"/>
    <property type="match status" value="1"/>
</dbReference>
<dbReference type="InterPro" id="IPR011576">
    <property type="entry name" value="Pyridox_Oxase_N"/>
</dbReference>
<dbReference type="AlphaFoldDB" id="A0A382CS13"/>
<evidence type="ECO:0000256" key="1">
    <source>
        <dbReference type="ARBA" id="ARBA00023002"/>
    </source>
</evidence>
<feature type="domain" description="Pyridoxamine 5'-phosphate oxidase N-terminal" evidence="2">
    <location>
        <begin position="11"/>
        <end position="134"/>
    </location>
</feature>
<dbReference type="GO" id="GO:0016627">
    <property type="term" value="F:oxidoreductase activity, acting on the CH-CH group of donors"/>
    <property type="evidence" value="ECO:0007669"/>
    <property type="project" value="TreeGrafter"/>
</dbReference>
<dbReference type="GO" id="GO:0070967">
    <property type="term" value="F:coenzyme F420 binding"/>
    <property type="evidence" value="ECO:0007669"/>
    <property type="project" value="TreeGrafter"/>
</dbReference>
<dbReference type="GO" id="GO:0005829">
    <property type="term" value="C:cytosol"/>
    <property type="evidence" value="ECO:0007669"/>
    <property type="project" value="TreeGrafter"/>
</dbReference>
<evidence type="ECO:0000259" key="2">
    <source>
        <dbReference type="Pfam" id="PF01243"/>
    </source>
</evidence>
<sequence>MAGQGESMMVIEPAVEAFLDQTLVAVISTIDRAGRPRTAPIWFHWEDGAAYMFTARSSLKWRNIQRYPYASLCVDWREPPYRSIIVDGRIEEVERSLYELVLGMALRYFGKEKGAEFAEDYKDQSENVVAFRLVPDHIANYLKE</sequence>
<dbReference type="PANTHER" id="PTHR35176">
    <property type="entry name" value="HEME OXYGENASE HI_0854-RELATED"/>
    <property type="match status" value="1"/>
</dbReference>
<dbReference type="Gene3D" id="2.30.110.10">
    <property type="entry name" value="Electron Transport, Fmn-binding Protein, Chain A"/>
    <property type="match status" value="1"/>
</dbReference>
<dbReference type="InterPro" id="IPR052019">
    <property type="entry name" value="F420H2_bilvrd_red/Heme_oxyg"/>
</dbReference>
<dbReference type="EMBL" id="UINC01035758">
    <property type="protein sequence ID" value="SVB28679.1"/>
    <property type="molecule type" value="Genomic_DNA"/>
</dbReference>
<proteinExistence type="predicted"/>